<evidence type="ECO:0000256" key="3">
    <source>
        <dbReference type="ARBA" id="ARBA00023163"/>
    </source>
</evidence>
<dbReference type="InterPro" id="IPR036388">
    <property type="entry name" value="WH-like_DNA-bd_sf"/>
</dbReference>
<keyword evidence="3" id="KW-0804">Transcription</keyword>
<dbReference type="SMART" id="SM00345">
    <property type="entry name" value="HTH_GNTR"/>
    <property type="match status" value="1"/>
</dbReference>
<dbReference type="InterPro" id="IPR008920">
    <property type="entry name" value="TF_FadR/GntR_C"/>
</dbReference>
<dbReference type="PROSITE" id="PS50949">
    <property type="entry name" value="HTH_GNTR"/>
    <property type="match status" value="1"/>
</dbReference>
<feature type="domain" description="HTH gntR-type" evidence="4">
    <location>
        <begin position="10"/>
        <end position="77"/>
    </location>
</feature>
<dbReference type="GO" id="GO:0003677">
    <property type="term" value="F:DNA binding"/>
    <property type="evidence" value="ECO:0007669"/>
    <property type="project" value="UniProtKB-KW"/>
</dbReference>
<dbReference type="GeneID" id="69570423"/>
<reference evidence="8 10" key="1">
    <citation type="submission" date="2017-10" db="EMBL/GenBank/DDBJ databases">
        <title>FDA dAtabase for Regulatory Grade micrObial Sequences (FDA-ARGOS): Supporting development and validation of Infectious Disease Dx tests.</title>
        <authorList>
            <person name="Campos J."/>
            <person name="Goldberg B."/>
            <person name="Tallon L.J."/>
            <person name="Sadzewicz L."/>
            <person name="Sengamalay N."/>
            <person name="Ott S."/>
            <person name="Godinez A."/>
            <person name="Nagaraj S."/>
            <person name="Vyas G."/>
            <person name="Aluvathingal J."/>
            <person name="Nadendla S."/>
            <person name="Geyer C."/>
            <person name="Nandy P."/>
            <person name="Hobson J."/>
            <person name="Sichtig H."/>
        </authorList>
    </citation>
    <scope>NUCLEOTIDE SEQUENCE [LARGE SCALE GENOMIC DNA]</scope>
    <source>
        <strain evidence="8 10">FDAARGOS_185</strain>
    </source>
</reference>
<dbReference type="Proteomes" id="UP000288388">
    <property type="component" value="Unassembled WGS sequence"/>
</dbReference>
<dbReference type="EMBL" id="RYZS01000002">
    <property type="protein sequence ID" value="RVU93287.1"/>
    <property type="molecule type" value="Genomic_DNA"/>
</dbReference>
<dbReference type="InterPro" id="IPR036390">
    <property type="entry name" value="WH_DNA-bd_sf"/>
</dbReference>
<dbReference type="InterPro" id="IPR000524">
    <property type="entry name" value="Tscrpt_reg_HTH_GntR"/>
</dbReference>
<evidence type="ECO:0000256" key="2">
    <source>
        <dbReference type="ARBA" id="ARBA00023125"/>
    </source>
</evidence>
<comment type="caution">
    <text evidence="8">The sequence shown here is derived from an EMBL/GenBank/DDBJ whole genome shotgun (WGS) entry which is preliminary data.</text>
</comment>
<name>A0A2N8PT11_ENTAV</name>
<evidence type="ECO:0000313" key="11">
    <source>
        <dbReference type="Proteomes" id="UP001264335"/>
    </source>
</evidence>
<dbReference type="Gene3D" id="1.20.120.530">
    <property type="entry name" value="GntR ligand-binding domain-like"/>
    <property type="match status" value="1"/>
</dbReference>
<reference evidence="7 9" key="2">
    <citation type="submission" date="2018-12" db="EMBL/GenBank/DDBJ databases">
        <title>A novel vanA-carrying plasmid in a clinical isolate of Enterococcus avium.</title>
        <authorList>
            <person name="Bernasconi O.J."/>
            <person name="Luzzaro F."/>
            <person name="Endimiani A."/>
        </authorList>
    </citation>
    <scope>NUCLEOTIDE SEQUENCE [LARGE SCALE GENOMIC DNA]</scope>
    <source>
        <strain evidence="7 9">LC0559/18</strain>
    </source>
</reference>
<dbReference type="EMBL" id="JARPWH010000011">
    <property type="protein sequence ID" value="MDT2401700.1"/>
    <property type="molecule type" value="Genomic_DNA"/>
</dbReference>
<evidence type="ECO:0000313" key="10">
    <source>
        <dbReference type="Proteomes" id="UP000316316"/>
    </source>
</evidence>
<dbReference type="InterPro" id="IPR011711">
    <property type="entry name" value="GntR_C"/>
</dbReference>
<keyword evidence="1" id="KW-0805">Transcription regulation</keyword>
<dbReference type="Pfam" id="PF07729">
    <property type="entry name" value="FCD"/>
    <property type="match status" value="1"/>
</dbReference>
<dbReference type="Proteomes" id="UP000316316">
    <property type="component" value="Unassembled WGS sequence"/>
</dbReference>
<sequence>MDIMPRYEKQSLSDMVVSYVKNRILSGTLKGGDRLIETDISNHFNISRAPVREAMRILNEQGLITFSPRKGNHVIEMDPAEIMEVFEIRTSLETQILRKILRNQMIKEEDFQQLTEIALEMKDGENRCRNEEDKVFLLNTLDISFHKYLWQLSGSVRRAQILESLFYQLLIAMNEDLSSLGILEKKSEEHLAFVEVLRKNELPLVVRSFHNHIQNYVKATLPEEEQNFCLDC</sequence>
<proteinExistence type="predicted"/>
<evidence type="ECO:0000313" key="6">
    <source>
        <dbReference type="EMBL" id="MDT2514760.1"/>
    </source>
</evidence>
<dbReference type="AlphaFoldDB" id="A0A2N8PT11"/>
<gene>
    <name evidence="8" type="ORF">AUF17_18735</name>
    <name evidence="7" type="ORF">EK398_22985</name>
    <name evidence="5" type="ORF">P7D43_04890</name>
    <name evidence="6" type="ORF">P7D79_11095</name>
</gene>
<dbReference type="Gene3D" id="1.10.10.10">
    <property type="entry name" value="Winged helix-like DNA-binding domain superfamily/Winged helix DNA-binding domain"/>
    <property type="match status" value="1"/>
</dbReference>
<evidence type="ECO:0000313" key="9">
    <source>
        <dbReference type="Proteomes" id="UP000288388"/>
    </source>
</evidence>
<dbReference type="PANTHER" id="PTHR43537">
    <property type="entry name" value="TRANSCRIPTIONAL REGULATOR, GNTR FAMILY"/>
    <property type="match status" value="1"/>
</dbReference>
<dbReference type="SUPFAM" id="SSF48008">
    <property type="entry name" value="GntR ligand-binding domain-like"/>
    <property type="match status" value="1"/>
</dbReference>
<dbReference type="Proteomes" id="UP001264335">
    <property type="component" value="Unassembled WGS sequence"/>
</dbReference>
<dbReference type="EMBL" id="PDXQ01000002">
    <property type="protein sequence ID" value="TRZ28745.1"/>
    <property type="molecule type" value="Genomic_DNA"/>
</dbReference>
<accession>A0A2N8PT11</accession>
<protein>
    <submittedName>
        <fullName evidence="8">GntR family transcriptional regulator</fullName>
    </submittedName>
</protein>
<evidence type="ECO:0000313" key="5">
    <source>
        <dbReference type="EMBL" id="MDT2401700.1"/>
    </source>
</evidence>
<dbReference type="Proteomes" id="UP001260773">
    <property type="component" value="Unassembled WGS sequence"/>
</dbReference>
<dbReference type="EMBL" id="JARPWY010000027">
    <property type="protein sequence ID" value="MDT2514760.1"/>
    <property type="molecule type" value="Genomic_DNA"/>
</dbReference>
<keyword evidence="2" id="KW-0238">DNA-binding</keyword>
<dbReference type="GO" id="GO:0003700">
    <property type="term" value="F:DNA-binding transcription factor activity"/>
    <property type="evidence" value="ECO:0007669"/>
    <property type="project" value="InterPro"/>
</dbReference>
<dbReference type="Pfam" id="PF00392">
    <property type="entry name" value="GntR"/>
    <property type="match status" value="1"/>
</dbReference>
<organism evidence="8 10">
    <name type="scientific">Enterococcus avium</name>
    <name type="common">Streptococcus avium</name>
    <dbReference type="NCBI Taxonomy" id="33945"/>
    <lineage>
        <taxon>Bacteria</taxon>
        <taxon>Bacillati</taxon>
        <taxon>Bacillota</taxon>
        <taxon>Bacilli</taxon>
        <taxon>Lactobacillales</taxon>
        <taxon>Enterococcaceae</taxon>
        <taxon>Enterococcus</taxon>
    </lineage>
</organism>
<evidence type="ECO:0000313" key="7">
    <source>
        <dbReference type="EMBL" id="RVU93287.1"/>
    </source>
</evidence>
<dbReference type="PANTHER" id="PTHR43537:SF5">
    <property type="entry name" value="UXU OPERON TRANSCRIPTIONAL REGULATOR"/>
    <property type="match status" value="1"/>
</dbReference>
<evidence type="ECO:0000259" key="4">
    <source>
        <dbReference type="PROSITE" id="PS50949"/>
    </source>
</evidence>
<dbReference type="CDD" id="cd07377">
    <property type="entry name" value="WHTH_GntR"/>
    <property type="match status" value="1"/>
</dbReference>
<evidence type="ECO:0000256" key="1">
    <source>
        <dbReference type="ARBA" id="ARBA00023015"/>
    </source>
</evidence>
<reference evidence="5 11" key="3">
    <citation type="submission" date="2023-03" db="EMBL/GenBank/DDBJ databases">
        <authorList>
            <person name="Shen W."/>
            <person name="Cai J."/>
        </authorList>
    </citation>
    <scope>NUCLEOTIDE SEQUENCE [LARGE SCALE GENOMIC DNA]</scope>
    <source>
        <strain evidence="5">P33-2</strain>
        <strain evidence="6 11">Y2</strain>
    </source>
</reference>
<dbReference type="SMART" id="SM00895">
    <property type="entry name" value="FCD"/>
    <property type="match status" value="1"/>
</dbReference>
<dbReference type="RefSeq" id="WP_016178802.1">
    <property type="nucleotide sequence ID" value="NZ_CAAKNX010000103.1"/>
</dbReference>
<evidence type="ECO:0000313" key="8">
    <source>
        <dbReference type="EMBL" id="TRZ28745.1"/>
    </source>
</evidence>
<dbReference type="SUPFAM" id="SSF46785">
    <property type="entry name" value="Winged helix' DNA-binding domain"/>
    <property type="match status" value="1"/>
</dbReference>